<feature type="domain" description="Zn(2)-C6 fungal-type" evidence="5">
    <location>
        <begin position="27"/>
        <end position="56"/>
    </location>
</feature>
<gene>
    <name evidence="6" type="ORF">BO94DRAFT_625925</name>
</gene>
<dbReference type="OrthoDB" id="426882at2759"/>
<dbReference type="Pfam" id="PF00172">
    <property type="entry name" value="Zn_clus"/>
    <property type="match status" value="1"/>
</dbReference>
<dbReference type="Proteomes" id="UP000246702">
    <property type="component" value="Unassembled WGS sequence"/>
</dbReference>
<sequence length="649" mass="73948">MRSSKILIPRAQHLTTISSSRSRSVQACDLCRKRKAKCNRAKPCLYCEGLGLECTYTEVKRPREVDQLRSRINRLERVIKPILSRANPTSSVVLAERPDAPSSLLRQNSPGNLYSALGQVDHELSDLHHIYQAIQECDVDILPEVVNTIRYSASVHDAATRLGRQLPSHQAPMTLERMQQVWLTRMSGQVETIEQQPPYSVLTTNLWSTLVSDATASHLFPLYFAWDNPTWRHFSYDLEKPWDRRKEIGTAKQLFRVIEKLWAREKTRICIPTKGQGLHTSSARVLRDNPQAHKAIACAVYDMELMSVQILKMPSVWPGPPEVFLDEDEAFAADLNEQWTPYPFTIPVYRPYTNTRSWARRNLLIIVNDMVKLSFTLGNLTDLDDWQRGTACYTRFDTFKQAPPAVLDVETNKSPHNICLHLYYHATVVNLCGPFISRRSNISKKSLAAFTNFDPRKILGETMDSMGALVLIYRACHGWKSVPVAMSHYFFMAGIHAASHLELSRWREILVTCVAGLWHMSLTWRLSRAFLRTIELVLNSSADATYIPKQVQSILREHHEKVWTRVEVDGLGANYVVHHYLNLELEAGSGNGPFHGESLETVIRAFDRLGTDYSESDVTLALSTFILVDVYPYAKGQPYLAKHTIDGRN</sequence>
<keyword evidence="7" id="KW-1185">Reference proteome</keyword>
<dbReference type="PROSITE" id="PS00463">
    <property type="entry name" value="ZN2_CY6_FUNGAL_1"/>
    <property type="match status" value="1"/>
</dbReference>
<comment type="caution">
    <text evidence="6">The sequence shown here is derived from an EMBL/GenBank/DDBJ whole genome shotgun (WGS) entry which is preliminary data.</text>
</comment>
<evidence type="ECO:0000256" key="1">
    <source>
        <dbReference type="ARBA" id="ARBA00023015"/>
    </source>
</evidence>
<dbReference type="GO" id="GO:0008270">
    <property type="term" value="F:zinc ion binding"/>
    <property type="evidence" value="ECO:0007669"/>
    <property type="project" value="InterPro"/>
</dbReference>
<accession>A0A317W2H9</accession>
<dbReference type="SMART" id="SM00066">
    <property type="entry name" value="GAL4"/>
    <property type="match status" value="1"/>
</dbReference>
<dbReference type="SUPFAM" id="SSF57701">
    <property type="entry name" value="Zn2/Cys6 DNA-binding domain"/>
    <property type="match status" value="1"/>
</dbReference>
<evidence type="ECO:0000256" key="3">
    <source>
        <dbReference type="ARBA" id="ARBA00023163"/>
    </source>
</evidence>
<dbReference type="STRING" id="1450535.A0A317W2H9"/>
<keyword evidence="3" id="KW-0804">Transcription</keyword>
<dbReference type="CDD" id="cd00067">
    <property type="entry name" value="GAL4"/>
    <property type="match status" value="1"/>
</dbReference>
<dbReference type="EMBL" id="MSFK01000021">
    <property type="protein sequence ID" value="PWY80784.1"/>
    <property type="molecule type" value="Genomic_DNA"/>
</dbReference>
<dbReference type="Gene3D" id="4.10.240.10">
    <property type="entry name" value="Zn(2)-C6 fungal-type DNA-binding domain"/>
    <property type="match status" value="1"/>
</dbReference>
<organism evidence="6 7">
    <name type="scientific">Aspergillus sclerotioniger CBS 115572</name>
    <dbReference type="NCBI Taxonomy" id="1450535"/>
    <lineage>
        <taxon>Eukaryota</taxon>
        <taxon>Fungi</taxon>
        <taxon>Dikarya</taxon>
        <taxon>Ascomycota</taxon>
        <taxon>Pezizomycotina</taxon>
        <taxon>Eurotiomycetes</taxon>
        <taxon>Eurotiomycetidae</taxon>
        <taxon>Eurotiales</taxon>
        <taxon>Aspergillaceae</taxon>
        <taxon>Aspergillus</taxon>
        <taxon>Aspergillus subgen. Circumdati</taxon>
    </lineage>
</organism>
<proteinExistence type="predicted"/>
<dbReference type="GO" id="GO:0009893">
    <property type="term" value="P:positive regulation of metabolic process"/>
    <property type="evidence" value="ECO:0007669"/>
    <property type="project" value="UniProtKB-ARBA"/>
</dbReference>
<dbReference type="GO" id="GO:0000981">
    <property type="term" value="F:DNA-binding transcription factor activity, RNA polymerase II-specific"/>
    <property type="evidence" value="ECO:0007669"/>
    <property type="project" value="InterPro"/>
</dbReference>
<evidence type="ECO:0000313" key="6">
    <source>
        <dbReference type="EMBL" id="PWY80784.1"/>
    </source>
</evidence>
<dbReference type="PANTHER" id="PTHR47256">
    <property type="entry name" value="ZN(II)2CYS6 TRANSCRIPTION FACTOR (EUROFUNG)-RELATED"/>
    <property type="match status" value="1"/>
</dbReference>
<protein>
    <recommendedName>
        <fullName evidence="5">Zn(2)-C6 fungal-type domain-containing protein</fullName>
    </recommendedName>
</protein>
<evidence type="ECO:0000256" key="2">
    <source>
        <dbReference type="ARBA" id="ARBA00023125"/>
    </source>
</evidence>
<dbReference type="RefSeq" id="XP_025465386.1">
    <property type="nucleotide sequence ID" value="XM_025617317.1"/>
</dbReference>
<keyword evidence="1" id="KW-0805">Transcription regulation</keyword>
<evidence type="ECO:0000313" key="7">
    <source>
        <dbReference type="Proteomes" id="UP000246702"/>
    </source>
</evidence>
<dbReference type="InterPro" id="IPR053187">
    <property type="entry name" value="Notoamide_regulator"/>
</dbReference>
<evidence type="ECO:0000259" key="5">
    <source>
        <dbReference type="PROSITE" id="PS50048"/>
    </source>
</evidence>
<dbReference type="PROSITE" id="PS50048">
    <property type="entry name" value="ZN2_CY6_FUNGAL_2"/>
    <property type="match status" value="1"/>
</dbReference>
<name>A0A317W2H9_9EURO</name>
<dbReference type="InterPro" id="IPR001138">
    <property type="entry name" value="Zn2Cys6_DnaBD"/>
</dbReference>
<reference evidence="6 7" key="1">
    <citation type="submission" date="2016-12" db="EMBL/GenBank/DDBJ databases">
        <title>The genomes of Aspergillus section Nigri reveals drivers in fungal speciation.</title>
        <authorList>
            <consortium name="DOE Joint Genome Institute"/>
            <person name="Vesth T.C."/>
            <person name="Nybo J."/>
            <person name="Theobald S."/>
            <person name="Brandl J."/>
            <person name="Frisvad J.C."/>
            <person name="Nielsen K.F."/>
            <person name="Lyhne E.K."/>
            <person name="Kogle M.E."/>
            <person name="Kuo A."/>
            <person name="Riley R."/>
            <person name="Clum A."/>
            <person name="Nolan M."/>
            <person name="Lipzen A."/>
            <person name="Salamov A."/>
            <person name="Henrissat B."/>
            <person name="Wiebenga A."/>
            <person name="De Vries R.P."/>
            <person name="Grigoriev I.V."/>
            <person name="Mortensen U.H."/>
            <person name="Andersen M.R."/>
            <person name="Baker S.E."/>
        </authorList>
    </citation>
    <scope>NUCLEOTIDE SEQUENCE [LARGE SCALE GENOMIC DNA]</scope>
    <source>
        <strain evidence="6 7">CBS 115572</strain>
    </source>
</reference>
<dbReference type="PANTHER" id="PTHR47256:SF3">
    <property type="entry name" value="ZN(II)2CYS6 TRANSCRIPTION FACTOR (EUROFUNG)"/>
    <property type="match status" value="1"/>
</dbReference>
<dbReference type="AlphaFoldDB" id="A0A317W2H9"/>
<dbReference type="InterPro" id="IPR036864">
    <property type="entry name" value="Zn2-C6_fun-type_DNA-bd_sf"/>
</dbReference>
<keyword evidence="2" id="KW-0238">DNA-binding</keyword>
<dbReference type="GO" id="GO:0003677">
    <property type="term" value="F:DNA binding"/>
    <property type="evidence" value="ECO:0007669"/>
    <property type="project" value="UniProtKB-KW"/>
</dbReference>
<dbReference type="CDD" id="cd12148">
    <property type="entry name" value="fungal_TF_MHR"/>
    <property type="match status" value="1"/>
</dbReference>
<evidence type="ECO:0000256" key="4">
    <source>
        <dbReference type="ARBA" id="ARBA00023242"/>
    </source>
</evidence>
<keyword evidence="4" id="KW-0539">Nucleus</keyword>
<dbReference type="GeneID" id="37119460"/>